<dbReference type="Proteomes" id="UP000005239">
    <property type="component" value="Unassembled WGS sequence"/>
</dbReference>
<dbReference type="InterPro" id="IPR023780">
    <property type="entry name" value="Chromo_domain"/>
</dbReference>
<reference evidence="3" key="1">
    <citation type="journal article" date="2008" name="Nat. Genet.">
        <title>The Pristionchus pacificus genome provides a unique perspective on nematode lifestyle and parasitism.</title>
        <authorList>
            <person name="Dieterich C."/>
            <person name="Clifton S.W."/>
            <person name="Schuster L.N."/>
            <person name="Chinwalla A."/>
            <person name="Delehaunty K."/>
            <person name="Dinkelacker I."/>
            <person name="Fulton L."/>
            <person name="Fulton R."/>
            <person name="Godfrey J."/>
            <person name="Minx P."/>
            <person name="Mitreva M."/>
            <person name="Roeseler W."/>
            <person name="Tian H."/>
            <person name="Witte H."/>
            <person name="Yang S.P."/>
            <person name="Wilson R.K."/>
            <person name="Sommer R.J."/>
        </authorList>
    </citation>
    <scope>NUCLEOTIDE SEQUENCE [LARGE SCALE GENOMIC DNA]</scope>
    <source>
        <strain evidence="3">PS312</strain>
    </source>
</reference>
<protein>
    <submittedName>
        <fullName evidence="2">Chromo domain-containing protein</fullName>
    </submittedName>
</protein>
<accession>A0A8R1UEX9</accession>
<dbReference type="SUPFAM" id="SSF54160">
    <property type="entry name" value="Chromo domain-like"/>
    <property type="match status" value="1"/>
</dbReference>
<keyword evidence="3" id="KW-1185">Reference proteome</keyword>
<reference evidence="2" key="2">
    <citation type="submission" date="2022-06" db="UniProtKB">
        <authorList>
            <consortium name="EnsemblMetazoa"/>
        </authorList>
    </citation>
    <scope>IDENTIFICATION</scope>
    <source>
        <strain evidence="2">PS312</strain>
    </source>
</reference>
<feature type="region of interest" description="Disordered" evidence="1">
    <location>
        <begin position="1"/>
        <end position="81"/>
    </location>
</feature>
<feature type="compositionally biased region" description="Basic and acidic residues" evidence="1">
    <location>
        <begin position="71"/>
        <end position="81"/>
    </location>
</feature>
<feature type="compositionally biased region" description="Basic and acidic residues" evidence="1">
    <location>
        <begin position="42"/>
        <end position="54"/>
    </location>
</feature>
<dbReference type="InterPro" id="IPR016197">
    <property type="entry name" value="Chromo-like_dom_sf"/>
</dbReference>
<dbReference type="Gene3D" id="2.40.50.40">
    <property type="match status" value="1"/>
</dbReference>
<evidence type="ECO:0000256" key="1">
    <source>
        <dbReference type="SAM" id="MobiDB-lite"/>
    </source>
</evidence>
<gene>
    <name evidence="2" type="primary">WBGene00106644</name>
</gene>
<proteinExistence type="predicted"/>
<dbReference type="PROSITE" id="PS50013">
    <property type="entry name" value="CHROMO_2"/>
    <property type="match status" value="1"/>
</dbReference>
<dbReference type="CDD" id="cd00024">
    <property type="entry name" value="CD_CSD"/>
    <property type="match status" value="1"/>
</dbReference>
<dbReference type="Pfam" id="PF00385">
    <property type="entry name" value="Chromo"/>
    <property type="match status" value="1"/>
</dbReference>
<dbReference type="AlphaFoldDB" id="A0A2A6BDM8"/>
<accession>A0A2A6BDM8</accession>
<evidence type="ECO:0000313" key="2">
    <source>
        <dbReference type="EnsemblMetazoa" id="PPA17090.1"/>
    </source>
</evidence>
<sequence>MARMKTSIYSGQRSGKGPLPTKASGKMKNKGKAASASVRSSVRSDIRKGSEVRSGRAPSRTKSTFGRRRSSSRERRETTEEKKYEVEQVCGVKLDKNGKAVEYLLLWKENSTMNVAEGTQTWEPISCASACQDLVKAFEMRQRTGRYIVNDVDYVTPTTSSNSSGTIQRPRSQSPADCIHESVCRRYLHSIGRTKADYSPAMLICESFLTPRIVLGHHVLNVTVTPGRENDIIVYPEEIRSKFVDYMDNFNEIVHRHHPHLHERRHFCVWRRALICTPTDCVCEAHYASLCVADCQYYCESLMIRRPDSNPVVGAQY</sequence>
<evidence type="ECO:0000313" key="3">
    <source>
        <dbReference type="Proteomes" id="UP000005239"/>
    </source>
</evidence>
<name>A0A2A6BDM8_PRIPA</name>
<dbReference type="InterPro" id="IPR000953">
    <property type="entry name" value="Chromo/chromo_shadow_dom"/>
</dbReference>
<organism evidence="2 3">
    <name type="scientific">Pristionchus pacificus</name>
    <name type="common">Parasitic nematode worm</name>
    <dbReference type="NCBI Taxonomy" id="54126"/>
    <lineage>
        <taxon>Eukaryota</taxon>
        <taxon>Metazoa</taxon>
        <taxon>Ecdysozoa</taxon>
        <taxon>Nematoda</taxon>
        <taxon>Chromadorea</taxon>
        <taxon>Rhabditida</taxon>
        <taxon>Rhabditina</taxon>
        <taxon>Diplogasteromorpha</taxon>
        <taxon>Diplogasteroidea</taxon>
        <taxon>Neodiplogasteridae</taxon>
        <taxon>Pristionchus</taxon>
    </lineage>
</organism>
<dbReference type="EnsemblMetazoa" id="PPA17090.1">
    <property type="protein sequence ID" value="PPA17090.1"/>
    <property type="gene ID" value="WBGene00106644"/>
</dbReference>